<dbReference type="EMBL" id="ACFY01000077">
    <property type="protein sequence ID" value="EEG94318.1"/>
    <property type="molecule type" value="Genomic_DNA"/>
</dbReference>
<evidence type="ECO:0000313" key="2">
    <source>
        <dbReference type="Proteomes" id="UP000003561"/>
    </source>
</evidence>
<dbReference type="RefSeq" id="WP_007885444.1">
    <property type="nucleotide sequence ID" value="NZ_ACFY01000077.1"/>
</dbReference>
<feature type="non-terminal residue" evidence="1">
    <location>
        <position position="1"/>
    </location>
</feature>
<reference evidence="1 2" key="1">
    <citation type="submission" date="2009-02" db="EMBL/GenBank/DDBJ databases">
        <authorList>
            <person name="Fulton L."/>
            <person name="Clifton S."/>
            <person name="Fulton B."/>
            <person name="Xu J."/>
            <person name="Minx P."/>
            <person name="Pepin K.H."/>
            <person name="Johnson M."/>
            <person name="Bhonagiri V."/>
            <person name="Nash W.E."/>
            <person name="Mardis E.R."/>
            <person name="Wilson R.K."/>
        </authorList>
    </citation>
    <scope>NUCLEOTIDE SEQUENCE [LARGE SCALE GENOMIC DNA]</scope>
    <source>
        <strain evidence="1 2">DSM 16841</strain>
    </source>
</reference>
<dbReference type="Proteomes" id="UP000003561">
    <property type="component" value="Unassembled WGS sequence"/>
</dbReference>
<dbReference type="InterPro" id="IPR008969">
    <property type="entry name" value="CarboxyPept-like_regulatory"/>
</dbReference>
<name>C0FSW2_9FIRM</name>
<dbReference type="SUPFAM" id="SSF49464">
    <property type="entry name" value="Carboxypeptidase regulatory domain-like"/>
    <property type="match status" value="1"/>
</dbReference>
<accession>C0FSW2</accession>
<evidence type="ECO:0000313" key="1">
    <source>
        <dbReference type="EMBL" id="EEG94318.1"/>
    </source>
</evidence>
<gene>
    <name evidence="1" type="ORF">ROSEINA2194_01828</name>
</gene>
<proteinExistence type="predicted"/>
<organism evidence="1 2">
    <name type="scientific">Roseburia inulinivorans DSM 16841</name>
    <dbReference type="NCBI Taxonomy" id="622312"/>
    <lineage>
        <taxon>Bacteria</taxon>
        <taxon>Bacillati</taxon>
        <taxon>Bacillota</taxon>
        <taxon>Clostridia</taxon>
        <taxon>Lachnospirales</taxon>
        <taxon>Lachnospiraceae</taxon>
        <taxon>Roseburia</taxon>
    </lineage>
</organism>
<feature type="non-terminal residue" evidence="1">
    <location>
        <position position="176"/>
    </location>
</feature>
<dbReference type="AlphaFoldDB" id="C0FSW2"/>
<sequence length="176" mass="18938">VGSSLTFAQNKSKRKSAKKPLVEVVSIVTDEKGSPLKNVSIICGEGAVVLYTDAKGRFQTKVENDATVMVEALGYEDKVYKLLGSNIVPEKIVLKKEPLFLTEESLVNRADGGKTYKGNEVGATSVLENGQFGTFPDLTLTNMLQGKMLGLQVRSTVSGLGNNTPDLFIRGQHGMS</sequence>
<evidence type="ECO:0008006" key="3">
    <source>
        <dbReference type="Google" id="ProtNLM"/>
    </source>
</evidence>
<dbReference type="eggNOG" id="COG4206">
    <property type="taxonomic scope" value="Bacteria"/>
</dbReference>
<reference evidence="1 2" key="2">
    <citation type="submission" date="2009-03" db="EMBL/GenBank/DDBJ databases">
        <title>Draft genome sequence of Roseburia inulinivorans (DSM 16841).</title>
        <authorList>
            <person name="Sudarsanam P."/>
            <person name="Ley R."/>
            <person name="Guruge J."/>
            <person name="Turnbaugh P.J."/>
            <person name="Mahowald M."/>
            <person name="Liep D."/>
            <person name="Gordon J."/>
        </authorList>
    </citation>
    <scope>NUCLEOTIDE SEQUENCE [LARGE SCALE GENOMIC DNA]</scope>
    <source>
        <strain evidence="1 2">DSM 16841</strain>
    </source>
</reference>
<protein>
    <recommendedName>
        <fullName evidence="3">Cna protein B-type domain protein</fullName>
    </recommendedName>
</protein>
<comment type="caution">
    <text evidence="1">The sequence shown here is derived from an EMBL/GenBank/DDBJ whole genome shotgun (WGS) entry which is preliminary data.</text>
</comment>